<gene>
    <name evidence="8" type="ORF">NQF64_00200</name>
</gene>
<evidence type="ECO:0000256" key="1">
    <source>
        <dbReference type="ARBA" id="ARBA00004651"/>
    </source>
</evidence>
<feature type="transmembrane region" description="Helical" evidence="6">
    <location>
        <begin position="465"/>
        <end position="491"/>
    </location>
</feature>
<sequence length="767" mass="82009">MSGYDLRCVIMGFSASAVMRKGAVIAKRQGSMDGMMMAGLARQGSRLACWLPVGVALGIAAYFALPEEPTGWLCTAIVGGVAVGLALLVGSRWVVAVTERAARWQLLGCCLGSALCALGMGFLLAFAQARRQPPMPLLPLESMLVEGRLAALEPVIGRHVEGGASWRMTIKGAVFRSPWWEGMAPLSRSLVITLPAKDIPAVEGMNPGEVVRVRALLRAPTAPSWPGGYDGQRAAWFSGRAGTGTALSPVERVDDAQADRGRWGAIRGQVARQIEHYLPGQVGAIAAAVLCGETGLISTQTRQDYAASGLAHLLAVAGLHLGFVMGFVFVLLRRGMSLSQRLSAHWPCREIALVASLGAGVAYVLLTGCHIPGLRALGMAGLGVVAFLLGRRVISLRGLALVALALEVASPAVVLDVSFQMSFAAVMALIAGYEPLRGVLARLGGYGARPVGRSWGQRPPWWRRMAVGVVMLVITSLLAGLATLPLSMAYFGAFQPWFVLANILAVPLMGLWVMPAGLIALALMPLGLSAVALRVMGWGIEVISWLARHVAVMPFASWPVPSFPAWDVGLFLLGLAVLCLWRGMARFCGLGMIGAALVLVWVMPRPVMVITTLEHALAVRQEGEMRLVEGRLGMPLVRQEVQRALGWQARGVGVPFCQAGICRVPLKAGQVILWRMLEGADEVLQPQQSQLCAHVALEVNVREQKPLCMAAQHVSIEDIKREGSWAVYDDGRGGVRLISARMWQGERLWVGPMGFHGVPPLPFAKAE</sequence>
<feature type="transmembrane region" description="Helical" evidence="6">
    <location>
        <begin position="70"/>
        <end position="94"/>
    </location>
</feature>
<dbReference type="PANTHER" id="PTHR30619:SF1">
    <property type="entry name" value="RECOMBINATION PROTEIN 2"/>
    <property type="match status" value="1"/>
</dbReference>
<accession>A0ABT3W3P7</accession>
<evidence type="ECO:0000259" key="7">
    <source>
        <dbReference type="Pfam" id="PF03772"/>
    </source>
</evidence>
<protein>
    <submittedName>
        <fullName evidence="8">ComEC family competence protein</fullName>
    </submittedName>
</protein>
<dbReference type="PANTHER" id="PTHR30619">
    <property type="entry name" value="DNA INTERNALIZATION/COMPETENCE PROTEIN COMEC/REC2"/>
    <property type="match status" value="1"/>
</dbReference>
<feature type="transmembrane region" description="Helical" evidence="6">
    <location>
        <begin position="587"/>
        <end position="604"/>
    </location>
</feature>
<keyword evidence="9" id="KW-1185">Reference proteome</keyword>
<comment type="caution">
    <text evidence="8">The sequence shown here is derived from an EMBL/GenBank/DDBJ whole genome shotgun (WGS) entry which is preliminary data.</text>
</comment>
<comment type="subcellular location">
    <subcellularLocation>
        <location evidence="1">Cell membrane</location>
        <topology evidence="1">Multi-pass membrane protein</topology>
    </subcellularLocation>
</comment>
<keyword evidence="3 6" id="KW-0812">Transmembrane</keyword>
<name>A0ABT3W3P7_9PROT</name>
<dbReference type="Proteomes" id="UP001165648">
    <property type="component" value="Unassembled WGS sequence"/>
</dbReference>
<proteinExistence type="predicted"/>
<feature type="transmembrane region" description="Helical" evidence="6">
    <location>
        <begin position="421"/>
        <end position="444"/>
    </location>
</feature>
<feature type="transmembrane region" description="Helical" evidence="6">
    <location>
        <begin position="344"/>
        <end position="366"/>
    </location>
</feature>
<keyword evidence="4 6" id="KW-1133">Transmembrane helix</keyword>
<evidence type="ECO:0000256" key="4">
    <source>
        <dbReference type="ARBA" id="ARBA00022989"/>
    </source>
</evidence>
<dbReference type="NCBIfam" id="TIGR00360">
    <property type="entry name" value="ComEC_N-term"/>
    <property type="match status" value="1"/>
</dbReference>
<reference evidence="8 9" key="1">
    <citation type="submission" date="2022-07" db="EMBL/GenBank/DDBJ databases">
        <title>Bombella genomes.</title>
        <authorList>
            <person name="Harer L."/>
            <person name="Styblova S."/>
            <person name="Ehrmann M."/>
        </authorList>
    </citation>
    <scope>NUCLEOTIDE SEQUENCE [LARGE SCALE GENOMIC DNA]</scope>
    <source>
        <strain evidence="8 9">TMW 2.2558</strain>
    </source>
</reference>
<evidence type="ECO:0000313" key="9">
    <source>
        <dbReference type="Proteomes" id="UP001165648"/>
    </source>
</evidence>
<dbReference type="Pfam" id="PF03772">
    <property type="entry name" value="Competence"/>
    <property type="match status" value="1"/>
</dbReference>
<evidence type="ECO:0000256" key="3">
    <source>
        <dbReference type="ARBA" id="ARBA00022692"/>
    </source>
</evidence>
<dbReference type="InterPro" id="IPR004477">
    <property type="entry name" value="ComEC_N"/>
</dbReference>
<evidence type="ECO:0000313" key="8">
    <source>
        <dbReference type="EMBL" id="MCX5613672.1"/>
    </source>
</evidence>
<organism evidence="8 9">
    <name type="scientific">Bombella saccharophila</name>
    <dbReference type="NCBI Taxonomy" id="2967338"/>
    <lineage>
        <taxon>Bacteria</taxon>
        <taxon>Pseudomonadati</taxon>
        <taxon>Pseudomonadota</taxon>
        <taxon>Alphaproteobacteria</taxon>
        <taxon>Acetobacterales</taxon>
        <taxon>Acetobacteraceae</taxon>
        <taxon>Bombella</taxon>
    </lineage>
</organism>
<feature type="transmembrane region" description="Helical" evidence="6">
    <location>
        <begin position="535"/>
        <end position="557"/>
    </location>
</feature>
<keyword evidence="5 6" id="KW-0472">Membrane</keyword>
<keyword evidence="2" id="KW-1003">Cell membrane</keyword>
<dbReference type="EMBL" id="JANIDW010000001">
    <property type="protein sequence ID" value="MCX5613672.1"/>
    <property type="molecule type" value="Genomic_DNA"/>
</dbReference>
<evidence type="ECO:0000256" key="6">
    <source>
        <dbReference type="SAM" id="Phobius"/>
    </source>
</evidence>
<feature type="transmembrane region" description="Helical" evidence="6">
    <location>
        <begin position="47"/>
        <end position="64"/>
    </location>
</feature>
<feature type="transmembrane region" description="Helical" evidence="6">
    <location>
        <begin position="563"/>
        <end position="580"/>
    </location>
</feature>
<dbReference type="RefSeq" id="WP_266106107.1">
    <property type="nucleotide sequence ID" value="NZ_JANIDW010000001.1"/>
</dbReference>
<feature type="domain" description="ComEC/Rec2-related protein" evidence="7">
    <location>
        <begin position="290"/>
        <end position="583"/>
    </location>
</feature>
<feature type="transmembrane region" description="Helical" evidence="6">
    <location>
        <begin position="396"/>
        <end position="415"/>
    </location>
</feature>
<evidence type="ECO:0000256" key="5">
    <source>
        <dbReference type="ARBA" id="ARBA00023136"/>
    </source>
</evidence>
<dbReference type="InterPro" id="IPR052159">
    <property type="entry name" value="Competence_DNA_uptake"/>
</dbReference>
<feature type="transmembrane region" description="Helical" evidence="6">
    <location>
        <begin position="106"/>
        <end position="127"/>
    </location>
</feature>
<evidence type="ECO:0000256" key="2">
    <source>
        <dbReference type="ARBA" id="ARBA00022475"/>
    </source>
</evidence>
<feature type="transmembrane region" description="Helical" evidence="6">
    <location>
        <begin position="497"/>
        <end position="523"/>
    </location>
</feature>
<feature type="transmembrane region" description="Helical" evidence="6">
    <location>
        <begin position="310"/>
        <end position="332"/>
    </location>
</feature>